<sequence>MNRVLGLDIGNKTIGVAVSDPLGILAQGVTTIMRSSKVEDVKALKRIIDEYKVEKLIVGLPKNMNNSMGFQATRTLNYAEYLKEALAMEIEFVDERLTTASATRALMEGGVRRENRKKHVDKLAAVLILQTYLDQQSL</sequence>
<evidence type="ECO:0000256" key="2">
    <source>
        <dbReference type="ARBA" id="ARBA00022517"/>
    </source>
</evidence>
<evidence type="ECO:0000259" key="6">
    <source>
        <dbReference type="SMART" id="SM00732"/>
    </source>
</evidence>
<evidence type="ECO:0000256" key="3">
    <source>
        <dbReference type="ARBA" id="ARBA00022722"/>
    </source>
</evidence>
<dbReference type="GO" id="GO:0004518">
    <property type="term" value="F:nuclease activity"/>
    <property type="evidence" value="ECO:0007669"/>
    <property type="project" value="UniProtKB-KW"/>
</dbReference>
<organism evidence="7 8">
    <name type="scientific">Aedoeadaptatus coxii</name>
    <dbReference type="NCBI Taxonomy" id="755172"/>
    <lineage>
        <taxon>Bacteria</taxon>
        <taxon>Bacillati</taxon>
        <taxon>Bacillota</taxon>
        <taxon>Tissierellia</taxon>
        <taxon>Tissierellales</taxon>
        <taxon>Peptoniphilaceae</taxon>
        <taxon>Aedoeadaptatus</taxon>
    </lineage>
</organism>
<name>A0A134AFV6_9FIRM</name>
<dbReference type="EC" id="3.1.-.-" evidence="5"/>
<dbReference type="InterPro" id="IPR037027">
    <property type="entry name" value="YqgF/RNaseH-like_dom_sf"/>
</dbReference>
<dbReference type="EMBL" id="LSDG01000027">
    <property type="protein sequence ID" value="KXB66607.1"/>
    <property type="molecule type" value="Genomic_DNA"/>
</dbReference>
<dbReference type="HAMAP" id="MF_00651">
    <property type="entry name" value="Nuclease_YqgF"/>
    <property type="match status" value="1"/>
</dbReference>
<feature type="domain" description="YqgF/RNase H-like" evidence="6">
    <location>
        <begin position="2"/>
        <end position="102"/>
    </location>
</feature>
<dbReference type="GO" id="GO:0000967">
    <property type="term" value="P:rRNA 5'-end processing"/>
    <property type="evidence" value="ECO:0007669"/>
    <property type="project" value="UniProtKB-UniRule"/>
</dbReference>
<dbReference type="Proteomes" id="UP000070442">
    <property type="component" value="Unassembled WGS sequence"/>
</dbReference>
<gene>
    <name evidence="7" type="ORF">HMPREF1863_00989</name>
</gene>
<evidence type="ECO:0000256" key="1">
    <source>
        <dbReference type="ARBA" id="ARBA00022490"/>
    </source>
</evidence>
<dbReference type="InterPro" id="IPR012337">
    <property type="entry name" value="RNaseH-like_sf"/>
</dbReference>
<comment type="subcellular location">
    <subcellularLocation>
        <location evidence="5">Cytoplasm</location>
    </subcellularLocation>
</comment>
<accession>A0A134AFV6</accession>
<dbReference type="SMART" id="SM00732">
    <property type="entry name" value="YqgFc"/>
    <property type="match status" value="1"/>
</dbReference>
<dbReference type="RefSeq" id="WP_068367829.1">
    <property type="nucleotide sequence ID" value="NZ_CAIJCT010000010.1"/>
</dbReference>
<keyword evidence="3 5" id="KW-0540">Nuclease</keyword>
<dbReference type="InterPro" id="IPR005227">
    <property type="entry name" value="YqgF"/>
</dbReference>
<evidence type="ECO:0000256" key="4">
    <source>
        <dbReference type="ARBA" id="ARBA00022801"/>
    </source>
</evidence>
<keyword evidence="8" id="KW-1185">Reference proteome</keyword>
<comment type="caution">
    <text evidence="7">The sequence shown here is derived from an EMBL/GenBank/DDBJ whole genome shotgun (WGS) entry which is preliminary data.</text>
</comment>
<dbReference type="InterPro" id="IPR006641">
    <property type="entry name" value="YqgF/RNaseH-like_dom"/>
</dbReference>
<dbReference type="NCBIfam" id="TIGR00250">
    <property type="entry name" value="RNAse_H_YqgF"/>
    <property type="match status" value="1"/>
</dbReference>
<dbReference type="SUPFAM" id="SSF53098">
    <property type="entry name" value="Ribonuclease H-like"/>
    <property type="match status" value="1"/>
</dbReference>
<dbReference type="Pfam" id="PF03652">
    <property type="entry name" value="RuvX"/>
    <property type="match status" value="1"/>
</dbReference>
<dbReference type="CDD" id="cd16964">
    <property type="entry name" value="YqgF"/>
    <property type="match status" value="1"/>
</dbReference>
<evidence type="ECO:0000256" key="5">
    <source>
        <dbReference type="HAMAP-Rule" id="MF_00651"/>
    </source>
</evidence>
<protein>
    <recommendedName>
        <fullName evidence="5">Putative pre-16S rRNA nuclease</fullName>
        <ecNumber evidence="5">3.1.-.-</ecNumber>
    </recommendedName>
</protein>
<reference evidence="8" key="1">
    <citation type="submission" date="2016-01" db="EMBL/GenBank/DDBJ databases">
        <authorList>
            <person name="Mitreva M."/>
            <person name="Pepin K.H."/>
            <person name="Mihindukulasuriya K.A."/>
            <person name="Fulton R."/>
            <person name="Fronick C."/>
            <person name="O'Laughlin M."/>
            <person name="Miner T."/>
            <person name="Herter B."/>
            <person name="Rosa B.A."/>
            <person name="Cordes M."/>
            <person name="Tomlinson C."/>
            <person name="Wollam A."/>
            <person name="Palsikar V.B."/>
            <person name="Mardis E.R."/>
            <person name="Wilson R.K."/>
        </authorList>
    </citation>
    <scope>NUCLEOTIDE SEQUENCE [LARGE SCALE GENOMIC DNA]</scope>
    <source>
        <strain evidence="8">DNF00729</strain>
    </source>
</reference>
<comment type="function">
    <text evidence="5">Could be a nuclease involved in processing of the 5'-end of pre-16S rRNA.</text>
</comment>
<dbReference type="PATRIC" id="fig|755172.3.peg.948"/>
<dbReference type="Gene3D" id="3.30.420.140">
    <property type="entry name" value="YqgF/RNase H-like domain"/>
    <property type="match status" value="1"/>
</dbReference>
<evidence type="ECO:0000313" key="8">
    <source>
        <dbReference type="Proteomes" id="UP000070442"/>
    </source>
</evidence>
<keyword evidence="2 5" id="KW-0690">Ribosome biogenesis</keyword>
<dbReference type="AlphaFoldDB" id="A0A134AFV6"/>
<dbReference type="GO" id="GO:0005829">
    <property type="term" value="C:cytosol"/>
    <property type="evidence" value="ECO:0007669"/>
    <property type="project" value="TreeGrafter"/>
</dbReference>
<keyword evidence="1 5" id="KW-0963">Cytoplasm</keyword>
<dbReference type="PANTHER" id="PTHR33317:SF4">
    <property type="entry name" value="POLYNUCLEOTIDYL TRANSFERASE, RIBONUCLEASE H-LIKE SUPERFAMILY PROTEIN"/>
    <property type="match status" value="1"/>
</dbReference>
<keyword evidence="4 5" id="KW-0378">Hydrolase</keyword>
<dbReference type="GO" id="GO:0016788">
    <property type="term" value="F:hydrolase activity, acting on ester bonds"/>
    <property type="evidence" value="ECO:0007669"/>
    <property type="project" value="UniProtKB-UniRule"/>
</dbReference>
<comment type="similarity">
    <text evidence="5">Belongs to the YqgF HJR family.</text>
</comment>
<dbReference type="STRING" id="755172.HMPREF1863_00989"/>
<dbReference type="PANTHER" id="PTHR33317">
    <property type="entry name" value="POLYNUCLEOTIDYL TRANSFERASE, RIBONUCLEASE H-LIKE SUPERFAMILY PROTEIN"/>
    <property type="match status" value="1"/>
</dbReference>
<proteinExistence type="inferred from homology"/>
<evidence type="ECO:0000313" key="7">
    <source>
        <dbReference type="EMBL" id="KXB66607.1"/>
    </source>
</evidence>